<feature type="signal peptide" evidence="3">
    <location>
        <begin position="1"/>
        <end position="19"/>
    </location>
</feature>
<dbReference type="SUPFAM" id="SSF49503">
    <property type="entry name" value="Cupredoxins"/>
    <property type="match status" value="1"/>
</dbReference>
<protein>
    <recommendedName>
        <fullName evidence="6">Blue copper protein</fullName>
    </recommendedName>
</protein>
<keyword evidence="3" id="KW-0732">Signal</keyword>
<evidence type="ECO:0008006" key="6">
    <source>
        <dbReference type="Google" id="ProtNLM"/>
    </source>
</evidence>
<feature type="region of interest" description="Disordered" evidence="1">
    <location>
        <begin position="161"/>
        <end position="198"/>
    </location>
</feature>
<dbReference type="EMBL" id="GEVM01009873">
    <property type="protein sequence ID" value="JAU96065.1"/>
    <property type="molecule type" value="Transcribed_RNA"/>
</dbReference>
<feature type="transmembrane region" description="Helical" evidence="2">
    <location>
        <begin position="330"/>
        <end position="349"/>
    </location>
</feature>
<dbReference type="AlphaFoldDB" id="A0A1J3HK56"/>
<organism evidence="4">
    <name type="scientific">Noccaea caerulescens</name>
    <name type="common">Alpine penny-cress</name>
    <name type="synonym">Thlaspi caerulescens</name>
    <dbReference type="NCBI Taxonomy" id="107243"/>
    <lineage>
        <taxon>Eukaryota</taxon>
        <taxon>Viridiplantae</taxon>
        <taxon>Streptophyta</taxon>
        <taxon>Embryophyta</taxon>
        <taxon>Tracheophyta</taxon>
        <taxon>Spermatophyta</taxon>
        <taxon>Magnoliopsida</taxon>
        <taxon>eudicotyledons</taxon>
        <taxon>Gunneridae</taxon>
        <taxon>Pentapetalae</taxon>
        <taxon>rosids</taxon>
        <taxon>malvids</taxon>
        <taxon>Brassicales</taxon>
        <taxon>Brassicaceae</taxon>
        <taxon>Coluteocarpeae</taxon>
        <taxon>Noccaea</taxon>
    </lineage>
</organism>
<keyword evidence="2" id="KW-0472">Membrane</keyword>
<keyword evidence="2" id="KW-0812">Transmembrane</keyword>
<keyword evidence="2" id="KW-1133">Transmembrane helix</keyword>
<evidence type="ECO:0000313" key="4">
    <source>
        <dbReference type="EMBL" id="JAU68647.1"/>
    </source>
</evidence>
<evidence type="ECO:0000256" key="2">
    <source>
        <dbReference type="SAM" id="Phobius"/>
    </source>
</evidence>
<proteinExistence type="predicted"/>
<dbReference type="EMBL" id="GEVL01008694">
    <property type="protein sequence ID" value="JAU68647.1"/>
    <property type="molecule type" value="Transcribed_RNA"/>
</dbReference>
<gene>
    <name evidence="4" type="ORF">LE_TR20125_c0_g1_i1_g.64315</name>
    <name evidence="5" type="ORF">MP_TR23084_c0_g1_i1_g.67090</name>
</gene>
<evidence type="ECO:0000256" key="1">
    <source>
        <dbReference type="SAM" id="MobiDB-lite"/>
    </source>
</evidence>
<feature type="compositionally biased region" description="Low complexity" evidence="1">
    <location>
        <begin position="161"/>
        <end position="195"/>
    </location>
</feature>
<evidence type="ECO:0000256" key="3">
    <source>
        <dbReference type="SAM" id="SignalP"/>
    </source>
</evidence>
<name>A0A1J3HK56_NOCCA</name>
<sequence>MRVVLGLLLLACCGGLVSSADIINPDSANTFHVLSGSNPGGWVLTGSANPNPILNMTIGTTYYISIDYSNTAHPFGLNTNGATTGGPALVVGDYGLVVNGTSPCTGSATAGFVSTAAAPFCVLAFTPNATTPQLYYHCTVHQNMVGAFQLNAAAAAGNATTAAPTTGAPTTGAPTTPAPAGNGTTTPPTTAAPANSISPDATNTFHVTGAVANNAGWIFTSGGATFTNPTLNIAYGKTYTFSIEFPTSIHPFGLSTSATNTAVSDLGLKNAVNGSTCGVDTNTGGFTTTTTCSLTFTPPANTPQPLYYHCAFHSAMVGQIVVSGLPKSSGFALVPGFAALFAVIAGLFAQ</sequence>
<evidence type="ECO:0000313" key="5">
    <source>
        <dbReference type="EMBL" id="JAU96065.1"/>
    </source>
</evidence>
<dbReference type="Gene3D" id="2.60.40.420">
    <property type="entry name" value="Cupredoxins - blue copper proteins"/>
    <property type="match status" value="1"/>
</dbReference>
<feature type="chain" id="PRO_5009622681" description="Blue copper protein" evidence="3">
    <location>
        <begin position="20"/>
        <end position="350"/>
    </location>
</feature>
<accession>A0A1J3HK56</accession>
<dbReference type="InterPro" id="IPR008972">
    <property type="entry name" value="Cupredoxin"/>
</dbReference>
<reference evidence="4" key="1">
    <citation type="submission" date="2016-07" db="EMBL/GenBank/DDBJ databases">
        <title>De novo transcriptome assembly of four accessions of the metal hyperaccumulator plant Noccaea caerulescens.</title>
        <authorList>
            <person name="Blande D."/>
            <person name="Halimaa P."/>
            <person name="Tervahauta A.I."/>
            <person name="Aarts M.G."/>
            <person name="Karenlampi S.O."/>
        </authorList>
    </citation>
    <scope>NUCLEOTIDE SEQUENCE</scope>
</reference>